<accession>A0A1D3D7T5</accession>
<evidence type="ECO:0000313" key="2">
    <source>
        <dbReference type="EMBL" id="OEH79514.1"/>
    </source>
</evidence>
<dbReference type="EMBL" id="JROU02000361">
    <property type="protein sequence ID" value="OEH79514.1"/>
    <property type="molecule type" value="Genomic_DNA"/>
</dbReference>
<keyword evidence="1" id="KW-0812">Transmembrane</keyword>
<proteinExistence type="predicted"/>
<organism evidence="2 3">
    <name type="scientific">Cyclospora cayetanensis</name>
    <dbReference type="NCBI Taxonomy" id="88456"/>
    <lineage>
        <taxon>Eukaryota</taxon>
        <taxon>Sar</taxon>
        <taxon>Alveolata</taxon>
        <taxon>Apicomplexa</taxon>
        <taxon>Conoidasida</taxon>
        <taxon>Coccidia</taxon>
        <taxon>Eucoccidiorida</taxon>
        <taxon>Eimeriorina</taxon>
        <taxon>Eimeriidae</taxon>
        <taxon>Cyclospora</taxon>
    </lineage>
</organism>
<dbReference type="AlphaFoldDB" id="A0A1D3D7T5"/>
<evidence type="ECO:0000256" key="1">
    <source>
        <dbReference type="SAM" id="Phobius"/>
    </source>
</evidence>
<reference evidence="2 3" key="1">
    <citation type="journal article" date="2016" name="BMC Genomics">
        <title>Comparative genomics reveals Cyclospora cayetanensis possesses coccidia-like metabolism and invasion components but unique surface antigens.</title>
        <authorList>
            <person name="Liu S."/>
            <person name="Wang L."/>
            <person name="Zheng H."/>
            <person name="Xu Z."/>
            <person name="Roellig D.M."/>
            <person name="Li N."/>
            <person name="Frace M.A."/>
            <person name="Tang K."/>
            <person name="Arrowood M.J."/>
            <person name="Moss D.M."/>
            <person name="Zhang L."/>
            <person name="Feng Y."/>
            <person name="Xiao L."/>
        </authorList>
    </citation>
    <scope>NUCLEOTIDE SEQUENCE [LARGE SCALE GENOMIC DNA]</scope>
    <source>
        <strain evidence="2 3">CHN_HEN01</strain>
    </source>
</reference>
<dbReference type="Proteomes" id="UP000095192">
    <property type="component" value="Unassembled WGS sequence"/>
</dbReference>
<dbReference type="InParanoid" id="A0A1D3D7T5"/>
<protein>
    <submittedName>
        <fullName evidence="2">Uncharacterized protein</fullName>
    </submittedName>
</protein>
<keyword evidence="1" id="KW-1133">Transmembrane helix</keyword>
<feature type="transmembrane region" description="Helical" evidence="1">
    <location>
        <begin position="24"/>
        <end position="47"/>
    </location>
</feature>
<dbReference type="VEuPathDB" id="ToxoDB:cyc_08158"/>
<keyword evidence="3" id="KW-1185">Reference proteome</keyword>
<name>A0A1D3D7T5_9EIME</name>
<sequence>MRAATGASCLNAHALHGGEDLALTSLWLLLILCIASAAAACIAWAVAAYARSRGQGGAALAQTPWGPFLTFESQGAPRPLPHMAGPQLLQLSSCSTNTDSSSAYEPLNS</sequence>
<gene>
    <name evidence="2" type="ORF">cyc_08158</name>
</gene>
<keyword evidence="1" id="KW-0472">Membrane</keyword>
<comment type="caution">
    <text evidence="2">The sequence shown here is derived from an EMBL/GenBank/DDBJ whole genome shotgun (WGS) entry which is preliminary data.</text>
</comment>
<evidence type="ECO:0000313" key="3">
    <source>
        <dbReference type="Proteomes" id="UP000095192"/>
    </source>
</evidence>